<organism evidence="2 3">
    <name type="scientific">Chryseolinea lacunae</name>
    <dbReference type="NCBI Taxonomy" id="2801331"/>
    <lineage>
        <taxon>Bacteria</taxon>
        <taxon>Pseudomonadati</taxon>
        <taxon>Bacteroidota</taxon>
        <taxon>Cytophagia</taxon>
        <taxon>Cytophagales</taxon>
        <taxon>Fulvivirgaceae</taxon>
        <taxon>Chryseolinea</taxon>
    </lineage>
</organism>
<evidence type="ECO:0000313" key="3">
    <source>
        <dbReference type="Proteomes" id="UP000613030"/>
    </source>
</evidence>
<sequence length="89" mass="9811">MRYFVYLFSAINLYAGTRFLLNAVGILQTSKYSNGSNIFFGIVLFAAAVVAFVFLFTGKQASAALWIDIAPWALTLVLLVGNMMLGDYK</sequence>
<feature type="transmembrane region" description="Helical" evidence="1">
    <location>
        <begin position="63"/>
        <end position="85"/>
    </location>
</feature>
<feature type="transmembrane region" description="Helical" evidence="1">
    <location>
        <begin position="6"/>
        <end position="26"/>
    </location>
</feature>
<feature type="transmembrane region" description="Helical" evidence="1">
    <location>
        <begin position="38"/>
        <end position="57"/>
    </location>
</feature>
<keyword evidence="1" id="KW-1133">Transmembrane helix</keyword>
<dbReference type="RefSeq" id="WP_202012789.1">
    <property type="nucleotide sequence ID" value="NZ_JAERRB010000007.1"/>
</dbReference>
<keyword evidence="1" id="KW-0472">Membrane</keyword>
<reference evidence="2 3" key="1">
    <citation type="submission" date="2021-01" db="EMBL/GenBank/DDBJ databases">
        <title>Chryseolinea sp. Jin1 Genome sequencing and assembly.</title>
        <authorList>
            <person name="Kim I."/>
        </authorList>
    </citation>
    <scope>NUCLEOTIDE SEQUENCE [LARGE SCALE GENOMIC DNA]</scope>
    <source>
        <strain evidence="2 3">Jin1</strain>
    </source>
</reference>
<gene>
    <name evidence="2" type="ORF">JI741_19580</name>
</gene>
<evidence type="ECO:0000313" key="2">
    <source>
        <dbReference type="EMBL" id="MBL0743443.1"/>
    </source>
</evidence>
<name>A0ABS1KW63_9BACT</name>
<dbReference type="EMBL" id="JAERRB010000007">
    <property type="protein sequence ID" value="MBL0743443.1"/>
    <property type="molecule type" value="Genomic_DNA"/>
</dbReference>
<protein>
    <submittedName>
        <fullName evidence="2">Uncharacterized protein</fullName>
    </submittedName>
</protein>
<keyword evidence="1" id="KW-0812">Transmembrane</keyword>
<proteinExistence type="predicted"/>
<dbReference type="Proteomes" id="UP000613030">
    <property type="component" value="Unassembled WGS sequence"/>
</dbReference>
<evidence type="ECO:0000256" key="1">
    <source>
        <dbReference type="SAM" id="Phobius"/>
    </source>
</evidence>
<comment type="caution">
    <text evidence="2">The sequence shown here is derived from an EMBL/GenBank/DDBJ whole genome shotgun (WGS) entry which is preliminary data.</text>
</comment>
<accession>A0ABS1KW63</accession>
<keyword evidence="3" id="KW-1185">Reference proteome</keyword>